<dbReference type="SMART" id="SM00418">
    <property type="entry name" value="HTH_ARSR"/>
    <property type="match status" value="1"/>
</dbReference>
<dbReference type="RefSeq" id="WP_142049273.1">
    <property type="nucleotide sequence ID" value="NZ_VFPA01000001.1"/>
</dbReference>
<accession>A0A543DZ93</accession>
<proteinExistence type="predicted"/>
<dbReference type="PRINTS" id="PR00778">
    <property type="entry name" value="HTHARSR"/>
</dbReference>
<evidence type="ECO:0000256" key="2">
    <source>
        <dbReference type="ARBA" id="ARBA00023125"/>
    </source>
</evidence>
<dbReference type="GO" id="GO:0003677">
    <property type="term" value="F:DNA binding"/>
    <property type="evidence" value="ECO:0007669"/>
    <property type="project" value="UniProtKB-KW"/>
</dbReference>
<feature type="domain" description="HTH arsR-type" evidence="4">
    <location>
        <begin position="6"/>
        <end position="99"/>
    </location>
</feature>
<dbReference type="Pfam" id="PF12840">
    <property type="entry name" value="HTH_20"/>
    <property type="match status" value="1"/>
</dbReference>
<dbReference type="PANTHER" id="PTHR33154">
    <property type="entry name" value="TRANSCRIPTIONAL REGULATOR, ARSR FAMILY"/>
    <property type="match status" value="1"/>
</dbReference>
<dbReference type="InterPro" id="IPR011991">
    <property type="entry name" value="ArsR-like_HTH"/>
</dbReference>
<keyword evidence="6" id="KW-1185">Reference proteome</keyword>
<dbReference type="GO" id="GO:0003700">
    <property type="term" value="F:DNA-binding transcription factor activity"/>
    <property type="evidence" value="ECO:0007669"/>
    <property type="project" value="InterPro"/>
</dbReference>
<dbReference type="Proteomes" id="UP000315677">
    <property type="component" value="Unassembled WGS sequence"/>
</dbReference>
<keyword evidence="1" id="KW-0805">Transcription regulation</keyword>
<keyword evidence="2 5" id="KW-0238">DNA-binding</keyword>
<comment type="caution">
    <text evidence="5">The sequence shown here is derived from an EMBL/GenBank/DDBJ whole genome shotgun (WGS) entry which is preliminary data.</text>
</comment>
<dbReference type="InterPro" id="IPR051081">
    <property type="entry name" value="HTH_MetalResp_TranReg"/>
</dbReference>
<reference evidence="5 6" key="1">
    <citation type="submission" date="2019-06" db="EMBL/GenBank/DDBJ databases">
        <title>Sequencing the genomes of 1000 actinobacteria strains.</title>
        <authorList>
            <person name="Klenk H.-P."/>
        </authorList>
    </citation>
    <scope>NUCLEOTIDE SEQUENCE [LARGE SCALE GENOMIC DNA]</scope>
    <source>
        <strain evidence="5 6">DSM 45301</strain>
    </source>
</reference>
<dbReference type="EMBL" id="VFPA01000001">
    <property type="protein sequence ID" value="TQM14657.1"/>
    <property type="molecule type" value="Genomic_DNA"/>
</dbReference>
<dbReference type="InterPro" id="IPR036390">
    <property type="entry name" value="WH_DNA-bd_sf"/>
</dbReference>
<dbReference type="Gene3D" id="1.10.10.10">
    <property type="entry name" value="Winged helix-like DNA-binding domain superfamily/Winged helix DNA-binding domain"/>
    <property type="match status" value="1"/>
</dbReference>
<dbReference type="OrthoDB" id="3730926at2"/>
<evidence type="ECO:0000313" key="6">
    <source>
        <dbReference type="Proteomes" id="UP000315677"/>
    </source>
</evidence>
<dbReference type="CDD" id="cd00090">
    <property type="entry name" value="HTH_ARSR"/>
    <property type="match status" value="1"/>
</dbReference>
<dbReference type="InterPro" id="IPR036388">
    <property type="entry name" value="WH-like_DNA-bd_sf"/>
</dbReference>
<dbReference type="AlphaFoldDB" id="A0A543DZ93"/>
<gene>
    <name evidence="5" type="ORF">FB558_1426</name>
</gene>
<evidence type="ECO:0000256" key="1">
    <source>
        <dbReference type="ARBA" id="ARBA00023015"/>
    </source>
</evidence>
<dbReference type="PROSITE" id="PS50987">
    <property type="entry name" value="HTH_ARSR_2"/>
    <property type="match status" value="1"/>
</dbReference>
<dbReference type="PANTHER" id="PTHR33154:SF12">
    <property type="entry name" value="TRANSCRIPTIONAL REGULATORY PROTEIN"/>
    <property type="match status" value="1"/>
</dbReference>
<evidence type="ECO:0000256" key="3">
    <source>
        <dbReference type="ARBA" id="ARBA00023163"/>
    </source>
</evidence>
<evidence type="ECO:0000259" key="4">
    <source>
        <dbReference type="PROSITE" id="PS50987"/>
    </source>
</evidence>
<organism evidence="5 6">
    <name type="scientific">Pseudonocardia kunmingensis</name>
    <dbReference type="NCBI Taxonomy" id="630975"/>
    <lineage>
        <taxon>Bacteria</taxon>
        <taxon>Bacillati</taxon>
        <taxon>Actinomycetota</taxon>
        <taxon>Actinomycetes</taxon>
        <taxon>Pseudonocardiales</taxon>
        <taxon>Pseudonocardiaceae</taxon>
        <taxon>Pseudonocardia</taxon>
    </lineage>
</organism>
<keyword evidence="3" id="KW-0804">Transcription</keyword>
<protein>
    <submittedName>
        <fullName evidence="5">DNA-binding transcriptional ArsR family regulator</fullName>
    </submittedName>
</protein>
<name>A0A543DZ93_9PSEU</name>
<sequence>MQTLSHPTREQIRFESVLDALAHPVRLRVVRRLADGEELTCGTTLPDVPKSAASHHWRILRESGVLHARREGRTILHTLRREDLDARFPGLLEVVRNAVDADV</sequence>
<dbReference type="InterPro" id="IPR001845">
    <property type="entry name" value="HTH_ArsR_DNA-bd_dom"/>
</dbReference>
<evidence type="ECO:0000313" key="5">
    <source>
        <dbReference type="EMBL" id="TQM14657.1"/>
    </source>
</evidence>
<dbReference type="SUPFAM" id="SSF46785">
    <property type="entry name" value="Winged helix' DNA-binding domain"/>
    <property type="match status" value="1"/>
</dbReference>